<geneLocation type="plasmid" evidence="10 11">
    <name>paPv12</name>
</geneLocation>
<dbReference type="GO" id="GO:0031640">
    <property type="term" value="P:killing of cells of another organism"/>
    <property type="evidence" value="ECO:0007669"/>
    <property type="project" value="UniProtKB-KW"/>
</dbReference>
<evidence type="ECO:0000256" key="2">
    <source>
        <dbReference type="ARBA" id="ARBA00022529"/>
    </source>
</evidence>
<feature type="region of interest" description="Disordered" evidence="8">
    <location>
        <begin position="412"/>
        <end position="434"/>
    </location>
</feature>
<keyword evidence="10" id="KW-0614">Plasmid</keyword>
<dbReference type="RefSeq" id="WP_280627347.1">
    <property type="nucleotide sequence ID" value="NZ_CP123516.1"/>
</dbReference>
<evidence type="ECO:0000259" key="9">
    <source>
        <dbReference type="SMART" id="SM00507"/>
    </source>
</evidence>
<reference evidence="10" key="1">
    <citation type="submission" date="2023-04" db="EMBL/GenBank/DDBJ databases">
        <title>Genome dynamics across the evolutionary transition to endosymbiosis.</title>
        <authorList>
            <person name="Siozios S."/>
            <person name="Nadal-Jimenez P."/>
            <person name="Azagi T."/>
            <person name="Sprong H."/>
            <person name="Frost C.L."/>
            <person name="Parratt S.R."/>
            <person name="Taylor G."/>
            <person name="Brettell L."/>
            <person name="Lew K.C."/>
            <person name="Croft L."/>
            <person name="King K.C."/>
            <person name="Brockhurst M.A."/>
            <person name="Hypsa V."/>
            <person name="Novakova E."/>
            <person name="Darby A.C."/>
            <person name="Hurst G.D.D."/>
        </authorList>
    </citation>
    <scope>NUCLEOTIDE SEQUENCE</scope>
    <source>
        <strain evidence="10">APv</strain>
        <plasmid evidence="10">paPv12</plasmid>
    </source>
</reference>
<evidence type="ECO:0000313" key="11">
    <source>
        <dbReference type="Proteomes" id="UP001177595"/>
    </source>
</evidence>
<evidence type="ECO:0000256" key="7">
    <source>
        <dbReference type="ARBA" id="ARBA00023048"/>
    </source>
</evidence>
<dbReference type="SMART" id="SM00507">
    <property type="entry name" value="HNHc"/>
    <property type="match status" value="1"/>
</dbReference>
<dbReference type="GO" id="GO:0042742">
    <property type="term" value="P:defense response to bacterium"/>
    <property type="evidence" value="ECO:0007669"/>
    <property type="project" value="UniProtKB-KW"/>
</dbReference>
<feature type="domain" description="HNH nuclease" evidence="9">
    <location>
        <begin position="409"/>
        <end position="464"/>
    </location>
</feature>
<feature type="compositionally biased region" description="Basic and acidic residues" evidence="8">
    <location>
        <begin position="424"/>
        <end position="434"/>
    </location>
</feature>
<protein>
    <submittedName>
        <fullName evidence="10">Colicin-like bacteriocin tRNase domain-containing protein</fullName>
    </submittedName>
</protein>
<dbReference type="InterPro" id="IPR044925">
    <property type="entry name" value="His-Me_finger_sf"/>
</dbReference>
<dbReference type="Proteomes" id="UP001177595">
    <property type="component" value="Plasmid paPv12"/>
</dbReference>
<accession>A0AA95GU58</accession>
<dbReference type="AlphaFoldDB" id="A0AA95GU58"/>
<keyword evidence="7" id="KW-0078">Bacteriocin</keyword>
<evidence type="ECO:0000256" key="5">
    <source>
        <dbReference type="ARBA" id="ARBA00022801"/>
    </source>
</evidence>
<feature type="region of interest" description="Disordered" evidence="8">
    <location>
        <begin position="312"/>
        <end position="353"/>
    </location>
</feature>
<dbReference type="Pfam" id="PF03515">
    <property type="entry name" value="Cloacin"/>
    <property type="match status" value="1"/>
</dbReference>
<sequence length="469" mass="53069">MSEKKEQEMLTNSRAFSIADKTQGYKITSLPASIVSEIPLSDITKRTEAPTKVLSELAINMNNKKHEMAITKQQKTSNIAVIKAEKTSKPNVYTAQIIPGMKPMHIRVNPDKNQVKHSAKVNSTPAINPYLSSPSTKDSYHAFVHFDGKHEPIYVSVSRIPNQKEEKKQVEEAIREWTSMHPIEAAQLEFDIANKSFIAIDKQYQTELSALNKLQATPEGLTLSNPAKYPLIYQQTPEQRKSTGKEIAVRDMSLINILLQKGIKAYVTEIVKRETNNSKIITSYGPVLIGAFSSTLGERLLDAHKKIEQQKKKLQPFIESRKKAEDKKRAAEDKLEKEKKRNQPGIVSGSGKKVGDKWLEEAGKELGAPIPSQIADKLRGKKFNSFDEFRNKFWQEVSKDPELSKQFIPSNKKRMSQGLAPRARNKDTIGGRRSFELHHDKPISKDGEVYDIDNIRVTTPKRHIDIHRG</sequence>
<comment type="similarity">
    <text evidence="1">Belongs to the colicin/pyosin nuclease family.</text>
</comment>
<dbReference type="GO" id="GO:0004519">
    <property type="term" value="F:endonuclease activity"/>
    <property type="evidence" value="ECO:0007669"/>
    <property type="project" value="UniProtKB-KW"/>
</dbReference>
<dbReference type="Gene3D" id="3.90.540.10">
    <property type="entry name" value="Colicin/pyocin, DNase domain"/>
    <property type="match status" value="1"/>
</dbReference>
<organism evidence="10 11">
    <name type="scientific">Arsenophonus nasoniae</name>
    <name type="common">son-killer infecting Nasonia vitripennis</name>
    <dbReference type="NCBI Taxonomy" id="638"/>
    <lineage>
        <taxon>Bacteria</taxon>
        <taxon>Pseudomonadati</taxon>
        <taxon>Pseudomonadota</taxon>
        <taxon>Gammaproteobacteria</taxon>
        <taxon>Enterobacterales</taxon>
        <taxon>Morganellaceae</taxon>
        <taxon>Arsenophonus</taxon>
    </lineage>
</organism>
<keyword evidence="2" id="KW-0929">Antimicrobial</keyword>
<dbReference type="GO" id="GO:0016787">
    <property type="term" value="F:hydrolase activity"/>
    <property type="evidence" value="ECO:0007669"/>
    <property type="project" value="UniProtKB-KW"/>
</dbReference>
<feature type="compositionally biased region" description="Basic and acidic residues" evidence="8">
    <location>
        <begin position="319"/>
        <end position="341"/>
    </location>
</feature>
<keyword evidence="4" id="KW-0255">Endonuclease</keyword>
<name>A0AA95GU58_9GAMM</name>
<keyword evidence="5" id="KW-0378">Hydrolase</keyword>
<dbReference type="Pfam" id="PF21431">
    <property type="entry name" value="Col-Pyo_DNase"/>
    <property type="match status" value="1"/>
</dbReference>
<keyword evidence="3" id="KW-0540">Nuclease</keyword>
<evidence type="ECO:0000313" key="10">
    <source>
        <dbReference type="EMBL" id="WGM04076.1"/>
    </source>
</evidence>
<dbReference type="InterPro" id="IPR003615">
    <property type="entry name" value="HNH_nuc"/>
</dbReference>
<dbReference type="Gene3D" id="1.10.287.620">
    <property type="entry name" value="Helix Hairpins"/>
    <property type="match status" value="1"/>
</dbReference>
<evidence type="ECO:0000256" key="3">
    <source>
        <dbReference type="ARBA" id="ARBA00022722"/>
    </source>
</evidence>
<dbReference type="InterPro" id="IPR037146">
    <property type="entry name" value="Colicin/pyocin_DNase_dom_sf"/>
</dbReference>
<proteinExistence type="inferred from homology"/>
<dbReference type="InterPro" id="IPR016128">
    <property type="entry name" value="Pyosin/cloacin_T_dom"/>
</dbReference>
<evidence type="ECO:0000256" key="6">
    <source>
        <dbReference type="ARBA" id="ARBA00023022"/>
    </source>
</evidence>
<evidence type="ECO:0000256" key="1">
    <source>
        <dbReference type="ARBA" id="ARBA00006811"/>
    </source>
</evidence>
<dbReference type="SUPFAM" id="SSF54060">
    <property type="entry name" value="His-Me finger endonucleases"/>
    <property type="match status" value="1"/>
</dbReference>
<evidence type="ECO:0000256" key="8">
    <source>
        <dbReference type="SAM" id="MobiDB-lite"/>
    </source>
</evidence>
<keyword evidence="6" id="KW-0044">Antibiotic</keyword>
<gene>
    <name evidence="10" type="ORF">QE210_21675</name>
</gene>
<evidence type="ECO:0000256" key="4">
    <source>
        <dbReference type="ARBA" id="ARBA00022759"/>
    </source>
</evidence>
<dbReference type="EMBL" id="CP123516">
    <property type="protein sequence ID" value="WGM04076.1"/>
    <property type="molecule type" value="Genomic_DNA"/>
</dbReference>